<proteinExistence type="inferred from homology"/>
<dbReference type="GO" id="GO:0043386">
    <property type="term" value="P:mycotoxin biosynthetic process"/>
    <property type="evidence" value="ECO:0007669"/>
    <property type="project" value="InterPro"/>
</dbReference>
<evidence type="ECO:0000256" key="3">
    <source>
        <dbReference type="SAM" id="Phobius"/>
    </source>
</evidence>
<evidence type="ECO:0008006" key="6">
    <source>
        <dbReference type="Google" id="ProtNLM"/>
    </source>
</evidence>
<accession>A0A9P7YTT3</accession>
<dbReference type="Pfam" id="PF11807">
    <property type="entry name" value="UstYa"/>
    <property type="match status" value="1"/>
</dbReference>
<dbReference type="AlphaFoldDB" id="A0A9P7YTT3"/>
<protein>
    <recommendedName>
        <fullName evidence="6">Tat pathway signal sequence</fullName>
    </recommendedName>
</protein>
<sequence length="315" mass="35790">MDRHDDEVGYAPVSKEEESDDSVLSSDPSDAQLLHHRQSSRSRIITGLNVVLFLFSLAILYRSTSDTKRENWALEQVSFFSPIFDRLKIPLVDKIVQGTLFDEHDILLRRYPSPEVDTAWSTLTDVGVVIIQEAEVSRLGKDPKNTVRAPPGWGHGDNAHLAQPDGQHALHCLNAIRRYAYREYYYPSQTTCPSSDPHAKYNATSPLAEFHQAHLSHCLHILLQTLTCDFSTDMITHNWMETQDYPFPDFAINKKCKDHSKILEWQTRERISEAQWMEMSMRGPQEGDTVLGLPPKLKAWTTASNGKDKQAEGGD</sequence>
<dbReference type="PANTHER" id="PTHR33365:SF14">
    <property type="entry name" value="TAT PATHWAY SIGNAL SEQUENCE"/>
    <property type="match status" value="1"/>
</dbReference>
<keyword evidence="3" id="KW-0472">Membrane</keyword>
<organism evidence="4 5">
    <name type="scientific">Amylocarpus encephaloides</name>
    <dbReference type="NCBI Taxonomy" id="45428"/>
    <lineage>
        <taxon>Eukaryota</taxon>
        <taxon>Fungi</taxon>
        <taxon>Dikarya</taxon>
        <taxon>Ascomycota</taxon>
        <taxon>Pezizomycotina</taxon>
        <taxon>Leotiomycetes</taxon>
        <taxon>Helotiales</taxon>
        <taxon>Helotiales incertae sedis</taxon>
        <taxon>Amylocarpus</taxon>
    </lineage>
</organism>
<keyword evidence="3" id="KW-1133">Transmembrane helix</keyword>
<evidence type="ECO:0000313" key="5">
    <source>
        <dbReference type="Proteomes" id="UP000824998"/>
    </source>
</evidence>
<comment type="caution">
    <text evidence="4">The sequence shown here is derived from an EMBL/GenBank/DDBJ whole genome shotgun (WGS) entry which is preliminary data.</text>
</comment>
<feature type="region of interest" description="Disordered" evidence="2">
    <location>
        <begin position="1"/>
        <end position="29"/>
    </location>
</feature>
<evidence type="ECO:0000313" key="4">
    <source>
        <dbReference type="EMBL" id="KAG9238953.1"/>
    </source>
</evidence>
<evidence type="ECO:0000256" key="2">
    <source>
        <dbReference type="SAM" id="MobiDB-lite"/>
    </source>
</evidence>
<dbReference type="PANTHER" id="PTHR33365">
    <property type="entry name" value="YALI0B05434P"/>
    <property type="match status" value="1"/>
</dbReference>
<keyword evidence="3" id="KW-0812">Transmembrane</keyword>
<gene>
    <name evidence="4" type="ORF">BJ875DRAFT_491967</name>
</gene>
<dbReference type="OrthoDB" id="3687641at2759"/>
<keyword evidence="5" id="KW-1185">Reference proteome</keyword>
<comment type="similarity">
    <text evidence="1">Belongs to the ustYa family.</text>
</comment>
<name>A0A9P7YTT3_9HELO</name>
<dbReference type="InterPro" id="IPR021765">
    <property type="entry name" value="UstYa-like"/>
</dbReference>
<reference evidence="4" key="1">
    <citation type="journal article" date="2021" name="IMA Fungus">
        <title>Genomic characterization of three marine fungi, including Emericellopsis atlantica sp. nov. with signatures of a generalist lifestyle and marine biomass degradation.</title>
        <authorList>
            <person name="Hagestad O.C."/>
            <person name="Hou L."/>
            <person name="Andersen J.H."/>
            <person name="Hansen E.H."/>
            <person name="Altermark B."/>
            <person name="Li C."/>
            <person name="Kuhnert E."/>
            <person name="Cox R.J."/>
            <person name="Crous P.W."/>
            <person name="Spatafora J.W."/>
            <person name="Lail K."/>
            <person name="Amirebrahimi M."/>
            <person name="Lipzen A."/>
            <person name="Pangilinan J."/>
            <person name="Andreopoulos W."/>
            <person name="Hayes R.D."/>
            <person name="Ng V."/>
            <person name="Grigoriev I.V."/>
            <person name="Jackson S.A."/>
            <person name="Sutton T.D.S."/>
            <person name="Dobson A.D.W."/>
            <person name="Rama T."/>
        </authorList>
    </citation>
    <scope>NUCLEOTIDE SEQUENCE</scope>
    <source>
        <strain evidence="4">TRa018bII</strain>
    </source>
</reference>
<dbReference type="EMBL" id="MU251363">
    <property type="protein sequence ID" value="KAG9238953.1"/>
    <property type="molecule type" value="Genomic_DNA"/>
</dbReference>
<dbReference type="Proteomes" id="UP000824998">
    <property type="component" value="Unassembled WGS sequence"/>
</dbReference>
<evidence type="ECO:0000256" key="1">
    <source>
        <dbReference type="ARBA" id="ARBA00035112"/>
    </source>
</evidence>
<feature type="transmembrane region" description="Helical" evidence="3">
    <location>
        <begin position="44"/>
        <end position="61"/>
    </location>
</feature>